<organism evidence="6 7">
    <name type="scientific">Streptomyces prasinosporus</name>
    <dbReference type="NCBI Taxonomy" id="68256"/>
    <lineage>
        <taxon>Bacteria</taxon>
        <taxon>Bacillati</taxon>
        <taxon>Actinomycetota</taxon>
        <taxon>Actinomycetes</taxon>
        <taxon>Kitasatosporales</taxon>
        <taxon>Streptomycetaceae</taxon>
        <taxon>Streptomyces</taxon>
        <taxon>Streptomyces albogriseolus group</taxon>
    </lineage>
</organism>
<dbReference type="Gene3D" id="2.30.30.940">
    <property type="match status" value="1"/>
</dbReference>
<accession>A0ABP6TSA5</accession>
<dbReference type="Gene3D" id="1.10.150.20">
    <property type="entry name" value="5' to 3' exonuclease, C-terminal subdomain"/>
    <property type="match status" value="1"/>
</dbReference>
<dbReference type="PANTHER" id="PTHR43788:SF6">
    <property type="entry name" value="DNA HELICASE B"/>
    <property type="match status" value="1"/>
</dbReference>
<keyword evidence="1 3" id="KW-0547">Nucleotide-binding</keyword>
<reference evidence="7" key="1">
    <citation type="journal article" date="2019" name="Int. J. Syst. Evol. Microbiol.">
        <title>The Global Catalogue of Microorganisms (GCM) 10K type strain sequencing project: providing services to taxonomists for standard genome sequencing and annotation.</title>
        <authorList>
            <consortium name="The Broad Institute Genomics Platform"/>
            <consortium name="The Broad Institute Genome Sequencing Center for Infectious Disease"/>
            <person name="Wu L."/>
            <person name="Ma J."/>
        </authorList>
    </citation>
    <scope>NUCLEOTIDE SEQUENCE [LARGE SCALE GENOMIC DNA]</scope>
    <source>
        <strain evidence="7">JCM 4816</strain>
    </source>
</reference>
<dbReference type="EC" id="5.6.2.3" evidence="3"/>
<name>A0ABP6TSA5_9ACTN</name>
<gene>
    <name evidence="3" type="primary">recD2</name>
    <name evidence="6" type="ORF">GCM10019016_053040</name>
</gene>
<dbReference type="Pfam" id="PF18335">
    <property type="entry name" value="SH3_13"/>
    <property type="match status" value="1"/>
</dbReference>
<dbReference type="Gene3D" id="1.10.10.2220">
    <property type="match status" value="1"/>
</dbReference>
<dbReference type="InterPro" id="IPR027417">
    <property type="entry name" value="P-loop_NTPase"/>
</dbReference>
<dbReference type="Pfam" id="PF14520">
    <property type="entry name" value="HHH_5"/>
    <property type="match status" value="1"/>
</dbReference>
<dbReference type="Proteomes" id="UP001501455">
    <property type="component" value="Unassembled WGS sequence"/>
</dbReference>
<dbReference type="SUPFAM" id="SSF52540">
    <property type="entry name" value="P-loop containing nucleoside triphosphate hydrolases"/>
    <property type="match status" value="2"/>
</dbReference>
<feature type="region of interest" description="Disordered" evidence="4">
    <location>
        <begin position="22"/>
        <end position="69"/>
    </location>
</feature>
<feature type="region of interest" description="Disordered" evidence="4">
    <location>
        <begin position="811"/>
        <end position="849"/>
    </location>
</feature>
<dbReference type="Gene3D" id="3.40.50.300">
    <property type="entry name" value="P-loop containing nucleotide triphosphate hydrolases"/>
    <property type="match status" value="2"/>
</dbReference>
<comment type="similarity">
    <text evidence="3">Belongs to the RecD family. RecD2 subfamily.</text>
</comment>
<keyword evidence="3" id="KW-0378">Hydrolase</keyword>
<dbReference type="Pfam" id="PF13245">
    <property type="entry name" value="AAA_19"/>
    <property type="match status" value="1"/>
</dbReference>
<proteinExistence type="inferred from homology"/>
<dbReference type="Pfam" id="PF23139">
    <property type="entry name" value="OB_YrrC"/>
    <property type="match status" value="1"/>
</dbReference>
<dbReference type="SMART" id="SM00382">
    <property type="entry name" value="AAA"/>
    <property type="match status" value="1"/>
</dbReference>
<evidence type="ECO:0000256" key="1">
    <source>
        <dbReference type="ARBA" id="ARBA00022741"/>
    </source>
</evidence>
<feature type="binding site" evidence="3">
    <location>
        <begin position="438"/>
        <end position="442"/>
    </location>
    <ligand>
        <name>ATP</name>
        <dbReference type="ChEBI" id="CHEBI:30616"/>
    </ligand>
</feature>
<keyword evidence="3" id="KW-0238">DNA-binding</keyword>
<keyword evidence="7" id="KW-1185">Reference proteome</keyword>
<keyword evidence="2 3" id="KW-0067">ATP-binding</keyword>
<keyword evidence="3" id="KW-0347">Helicase</keyword>
<dbReference type="HAMAP" id="MF_01488">
    <property type="entry name" value="RecD2"/>
    <property type="match status" value="1"/>
</dbReference>
<evidence type="ECO:0000256" key="2">
    <source>
        <dbReference type="ARBA" id="ARBA00022840"/>
    </source>
</evidence>
<comment type="catalytic activity">
    <reaction evidence="3">
        <text>ATP + H2O = ADP + phosphate + H(+)</text>
        <dbReference type="Rhea" id="RHEA:13065"/>
        <dbReference type="ChEBI" id="CHEBI:15377"/>
        <dbReference type="ChEBI" id="CHEBI:15378"/>
        <dbReference type="ChEBI" id="CHEBI:30616"/>
        <dbReference type="ChEBI" id="CHEBI:43474"/>
        <dbReference type="ChEBI" id="CHEBI:456216"/>
        <dbReference type="EC" id="5.6.2.3"/>
    </reaction>
</comment>
<evidence type="ECO:0000259" key="5">
    <source>
        <dbReference type="SMART" id="SM00382"/>
    </source>
</evidence>
<dbReference type="NCBIfam" id="TIGR01448">
    <property type="entry name" value="recD_rel"/>
    <property type="match status" value="1"/>
</dbReference>
<dbReference type="InterPro" id="IPR006345">
    <property type="entry name" value="RecD2"/>
</dbReference>
<comment type="function">
    <text evidence="3">DNA-dependent ATPase and ATP-dependent 5'-3' DNA helicase. Has no activity on blunt DNA or DNA with 3'-overhangs, requires at least 10 bases of 5'-ssDNA for helicase activity.</text>
</comment>
<dbReference type="InterPro" id="IPR027785">
    <property type="entry name" value="UvrD-like_helicase_C"/>
</dbReference>
<sequence length="849" mass="90546">MARGPLGAVSRAGARDALAAFRGAGPVTRRPSVPSGLAPPSGRLGTGRTGHPLSHPTGTVGPMPNQSAAAAPGERRLATLEGVLERITYANEENGYTVARVDTGRGAGDLLTVVGALLGAQVGESLRMEGRWGSHPQYGKQFHVENYTTVLPATVQGIRRYLGSGLVKGIGPVFADRITQHFGIDTLTIIEEEPKRLIEVPGLGPKRTKKIADAWEEQKAIKEVMLFLQTVEVSTSIAVRIYKKYGDASISVVKNQPYRLAADVWGIGFLTADKIAQSVGIPHDSPDRVKAGLQYALSQATDQGHCYLPEEKLIADAVKLLQVDTGLVIECLAELAAEPEDGEDPGVVREKVPDPQGGDPVTAVYLVPFHRAELSLSAQLLRLLRTDEDRMPGFRDVVWEKALAWLKGRTGADLAPEQEAAVRLALTEKVAVLTGGPGCGKSFTVRSIVELARAKKAKVVLAAPTGRAAKRLAELTGAEASTVHRLLELKPGGDAAYDRDRPLDADLVVVDEASMLDLLLANKLVKAVAPGAHLLFVGDVDQLPSVGAGEVLRDLLADGSPVPAVRLTRVFRQAQQSGVVTNAHRINAGQHPVTDGMKDFFLFVEDDTEEAGRLTVDVAARRIPAKFGLDPRRDVQVLAPMHRGPAGAGTLNGLLQQAITPGRPDVAEKRFGGRVFRVGDKVTQIRNNYEKGENGVFNGTVGVVTSLDPVDQRLTVLTDEDEEVPYEFDELDELAHAYAVTIHRSQGSEYPAVVIPVTTGAWMMLQRNLLYTAVTRAKRLVVLVGSRKAIGQAVRTVSAGRRCTALDFRLAGPRTAGPSGSGPSDARLSGAGAAPVSGPSPKNDRSNES</sequence>
<dbReference type="InterPro" id="IPR029493">
    <property type="entry name" value="RecD2-like_HHH"/>
</dbReference>
<dbReference type="InterPro" id="IPR041451">
    <property type="entry name" value="RecD2_SH13"/>
</dbReference>
<dbReference type="InterPro" id="IPR003593">
    <property type="entry name" value="AAA+_ATPase"/>
</dbReference>
<dbReference type="InterPro" id="IPR055446">
    <property type="entry name" value="RecD2_N_OB"/>
</dbReference>
<comment type="caution">
    <text evidence="6">The sequence shown here is derived from an EMBL/GenBank/DDBJ whole genome shotgun (WGS) entry which is preliminary data.</text>
</comment>
<feature type="domain" description="AAA+ ATPase" evidence="5">
    <location>
        <begin position="427"/>
        <end position="624"/>
    </location>
</feature>
<dbReference type="PANTHER" id="PTHR43788">
    <property type="entry name" value="DNA2/NAM7 HELICASE FAMILY MEMBER"/>
    <property type="match status" value="1"/>
</dbReference>
<dbReference type="InterPro" id="IPR050534">
    <property type="entry name" value="Coronavir_polyprotein_1ab"/>
</dbReference>
<evidence type="ECO:0000313" key="7">
    <source>
        <dbReference type="Proteomes" id="UP001501455"/>
    </source>
</evidence>
<dbReference type="EMBL" id="BAAAXF010000036">
    <property type="protein sequence ID" value="GAA3498201.1"/>
    <property type="molecule type" value="Genomic_DNA"/>
</dbReference>
<evidence type="ECO:0000313" key="6">
    <source>
        <dbReference type="EMBL" id="GAA3498201.1"/>
    </source>
</evidence>
<dbReference type="SUPFAM" id="SSF47781">
    <property type="entry name" value="RuvA domain 2-like"/>
    <property type="match status" value="1"/>
</dbReference>
<evidence type="ECO:0000256" key="3">
    <source>
        <dbReference type="HAMAP-Rule" id="MF_01488"/>
    </source>
</evidence>
<dbReference type="Pfam" id="PF13538">
    <property type="entry name" value="UvrD_C_2"/>
    <property type="match status" value="1"/>
</dbReference>
<keyword evidence="3" id="KW-0413">Isomerase</keyword>
<dbReference type="CDD" id="cd17933">
    <property type="entry name" value="DEXSc_RecD-like"/>
    <property type="match status" value="1"/>
</dbReference>
<protein>
    <recommendedName>
        <fullName evidence="3">ATP-dependent RecD2 DNA helicase</fullName>
        <ecNumber evidence="3">5.6.2.3</ecNumber>
    </recommendedName>
    <alternativeName>
        <fullName evidence="3">DNA 5'-3' helicase subunit RecD2</fullName>
    </alternativeName>
</protein>
<dbReference type="Pfam" id="PF14490">
    <property type="entry name" value="HHH_RecD2"/>
    <property type="match status" value="1"/>
</dbReference>
<dbReference type="CDD" id="cd18809">
    <property type="entry name" value="SF1_C_RecD"/>
    <property type="match status" value="1"/>
</dbReference>
<dbReference type="InterPro" id="IPR010994">
    <property type="entry name" value="RuvA_2-like"/>
</dbReference>
<evidence type="ECO:0000256" key="4">
    <source>
        <dbReference type="SAM" id="MobiDB-lite"/>
    </source>
</evidence>